<evidence type="ECO:0000256" key="6">
    <source>
        <dbReference type="ARBA" id="ARBA00022786"/>
    </source>
</evidence>
<comment type="caution">
    <text evidence="12">The sequence shown here is derived from an EMBL/GenBank/DDBJ whole genome shotgun (WGS) entry which is preliminary data.</text>
</comment>
<dbReference type="SMART" id="SM00449">
    <property type="entry name" value="SPRY"/>
    <property type="match status" value="1"/>
</dbReference>
<dbReference type="Gene3D" id="3.30.40.10">
    <property type="entry name" value="Zinc/RING finger domain, C3HC4 (zinc finger)"/>
    <property type="match status" value="1"/>
</dbReference>
<feature type="domain" description="RING-type" evidence="10">
    <location>
        <begin position="1117"/>
        <end position="1155"/>
    </location>
</feature>
<dbReference type="EMBL" id="PZQS01000009">
    <property type="protein sequence ID" value="PVD24832.1"/>
    <property type="molecule type" value="Genomic_DNA"/>
</dbReference>
<dbReference type="STRING" id="400727.A0A2T7NUJ8"/>
<dbReference type="SMART" id="SM00184">
    <property type="entry name" value="RING"/>
    <property type="match status" value="1"/>
</dbReference>
<evidence type="ECO:0000256" key="8">
    <source>
        <dbReference type="PROSITE-ProRule" id="PRU00175"/>
    </source>
</evidence>
<evidence type="ECO:0000256" key="2">
    <source>
        <dbReference type="ARBA" id="ARBA00012483"/>
    </source>
</evidence>
<dbReference type="InterPro" id="IPR057987">
    <property type="entry name" value="TPR_RNF123/RKP"/>
</dbReference>
<sequence length="1226" mass="140097">MEEHVSSNISSRSSNEEDSGRIGPPDVILDILSNVGTLIVEPDRLGVASHSNFSTVRANCCVYRGKWIYEIMLGSKGVMQLGWCTLNCRFSQEEGVGDTPDSYAYDGTRLRKWNVKTFKYGEAWLSGDVISCAIDLDNGTVEFFRNGHSMGIAFSNVKTGPGYAYFPAASLSMGENIHNLNFLNVITFPVPGYKPLQEPRWGEIRQAQALLRYLERLVSILLDDDKVAGFDARIAKADITQLPLAEQRTRISTAFLIAAHVFDKLGPLLKNLYIVEACLLPTLLQLSGGGVWHQSKPALLKMLDLFWALLQDFEVRQCMESLAAVLLASYRYTPVLPDFKNAKKFLALTVCILRHQRTRRYLLSSFEFVDRYVFVLNCFTFDKLKFPVFMHIKPPDDSGLQDLIPEVWWPTSVKVGFQLDDTENMLPDSTESLERKRKYISSCEKLRCTVEELEKMQVEMLKLLLLHNDVMEGKTSRDCFLEKFHILLKESSGITWVFHSHTCPLPVLLCFFHRLLQAVRFYWDMFQSEDPERFTFSGDAFVPIHMFWSDNRDAGEFQRCGGLMSHLNRTLGTEVNRAQGFEVRDDGKVVKMERKSARDAGNEDYPAREMPSGNSIMELLDGLVLLYHAAAHKQLAKMWSLQDTMQDFVLALQDTKEKLRKCPKELIAVREDLERACQVFTEKVTELSRHMGWVISVVYSQSKQRDVEWLLRVVLRTLERASCYRQLFQYVPEYYIESCFSAFNALRSFFHPTQPFTELPNVEHLLQQYATFLVDHFGDTRIVSNDLRDKLVQALACFTCFRDTLTVLETLPMNKRLSMVQTLLAPYENRSWAHTNWILVRIWKGCGFANRYRYLPNLIPSKVQPTDFSFVSLQEPCPSRVFQSLLAKTLLDNETLSTAFLDSLMNQLNWSFSEFVGMMQEIQQMSSRSDNLLLEGRQVKICAACFEISACLLRVLEMVATVAPQLFTDWSRPSAELFLKRIMQLLSQIVMRVTMPDGAFETLVSLPIPGLDCVTYFPILTVTVGILVQLIVRCGGSSQEKAVRALLTDTGFQPSALDFVLGNASSQQKSDKKFSFRNYAEVNTEEIQDVELLISHLSNQQKLLSAQTQETDEENLCTICYANPQTAIFVPCHHRSCRTCITQQLLSKRECFFCKATIVAVQDAKGTHYCKLGRQVSWLHHTGWDSMFGHQWDFHWAESKSVKNTAFLGLAHSRKVCCKECQDSCF</sequence>
<dbReference type="GO" id="GO:0005737">
    <property type="term" value="C:cytoplasm"/>
    <property type="evidence" value="ECO:0007669"/>
    <property type="project" value="TreeGrafter"/>
</dbReference>
<gene>
    <name evidence="12" type="ORF">C0Q70_15318</name>
</gene>
<evidence type="ECO:0000256" key="4">
    <source>
        <dbReference type="ARBA" id="ARBA00022723"/>
    </source>
</evidence>
<evidence type="ECO:0000313" key="12">
    <source>
        <dbReference type="EMBL" id="PVD24832.1"/>
    </source>
</evidence>
<proteinExistence type="predicted"/>
<feature type="region of interest" description="Disordered" evidence="9">
    <location>
        <begin position="1"/>
        <end position="22"/>
    </location>
</feature>
<evidence type="ECO:0000259" key="11">
    <source>
        <dbReference type="PROSITE" id="PS50188"/>
    </source>
</evidence>
<dbReference type="Gene3D" id="2.60.120.920">
    <property type="match status" value="1"/>
</dbReference>
<keyword evidence="7" id="KW-0862">Zinc</keyword>
<dbReference type="InterPro" id="IPR013320">
    <property type="entry name" value="ConA-like_dom_sf"/>
</dbReference>
<dbReference type="InterPro" id="IPR003877">
    <property type="entry name" value="SPRY_dom"/>
</dbReference>
<evidence type="ECO:0000313" key="13">
    <source>
        <dbReference type="Proteomes" id="UP000245119"/>
    </source>
</evidence>
<dbReference type="PROSITE" id="PS50089">
    <property type="entry name" value="ZF_RING_2"/>
    <property type="match status" value="1"/>
</dbReference>
<keyword evidence="6" id="KW-0833">Ubl conjugation pathway</keyword>
<dbReference type="Pfam" id="PF25576">
    <property type="entry name" value="TPR_RNF123"/>
    <property type="match status" value="1"/>
</dbReference>
<keyword evidence="13" id="KW-1185">Reference proteome</keyword>
<dbReference type="GO" id="GO:0016567">
    <property type="term" value="P:protein ubiquitination"/>
    <property type="evidence" value="ECO:0007669"/>
    <property type="project" value="UniProtKB-ARBA"/>
</dbReference>
<evidence type="ECO:0000259" key="10">
    <source>
        <dbReference type="PROSITE" id="PS50089"/>
    </source>
</evidence>
<feature type="domain" description="B30.2/SPRY" evidence="11">
    <location>
        <begin position="7"/>
        <end position="187"/>
    </location>
</feature>
<dbReference type="GO" id="GO:0051603">
    <property type="term" value="P:proteolysis involved in protein catabolic process"/>
    <property type="evidence" value="ECO:0007669"/>
    <property type="project" value="TreeGrafter"/>
</dbReference>
<dbReference type="PANTHER" id="PTHR13363">
    <property type="entry name" value="RING FINGER AND SRY DOMAIN-CONTAINING"/>
    <property type="match status" value="1"/>
</dbReference>
<evidence type="ECO:0000256" key="5">
    <source>
        <dbReference type="ARBA" id="ARBA00022771"/>
    </source>
</evidence>
<comment type="catalytic activity">
    <reaction evidence="1">
        <text>S-ubiquitinyl-[E2 ubiquitin-conjugating enzyme]-L-cysteine + [acceptor protein]-L-lysine = [E2 ubiquitin-conjugating enzyme]-L-cysteine + N(6)-ubiquitinyl-[acceptor protein]-L-lysine.</text>
        <dbReference type="EC" id="2.3.2.27"/>
    </reaction>
</comment>
<dbReference type="FunFam" id="3.30.40.10:FF:000133">
    <property type="entry name" value="E3 ubiquitin-protein ligase RNF123"/>
    <property type="match status" value="1"/>
</dbReference>
<dbReference type="GO" id="GO:0008270">
    <property type="term" value="F:zinc ion binding"/>
    <property type="evidence" value="ECO:0007669"/>
    <property type="project" value="UniProtKB-KW"/>
</dbReference>
<dbReference type="GO" id="GO:0061630">
    <property type="term" value="F:ubiquitin protein ligase activity"/>
    <property type="evidence" value="ECO:0007669"/>
    <property type="project" value="UniProtKB-EC"/>
</dbReference>
<dbReference type="SUPFAM" id="SSF49899">
    <property type="entry name" value="Concanavalin A-like lectins/glucanases"/>
    <property type="match status" value="1"/>
</dbReference>
<reference evidence="12 13" key="1">
    <citation type="submission" date="2018-04" db="EMBL/GenBank/DDBJ databases">
        <title>The genome of golden apple snail Pomacea canaliculata provides insight into stress tolerance and invasive adaptation.</title>
        <authorList>
            <person name="Liu C."/>
            <person name="Liu B."/>
            <person name="Ren Y."/>
            <person name="Zhang Y."/>
            <person name="Wang H."/>
            <person name="Li S."/>
            <person name="Jiang F."/>
            <person name="Yin L."/>
            <person name="Zhang G."/>
            <person name="Qian W."/>
            <person name="Fan W."/>
        </authorList>
    </citation>
    <scope>NUCLEOTIDE SEQUENCE [LARGE SCALE GENOMIC DNA]</scope>
    <source>
        <strain evidence="12">SZHN2017</strain>
        <tissue evidence="12">Muscle</tissue>
    </source>
</reference>
<dbReference type="InterPro" id="IPR013083">
    <property type="entry name" value="Znf_RING/FYVE/PHD"/>
</dbReference>
<evidence type="ECO:0000256" key="3">
    <source>
        <dbReference type="ARBA" id="ARBA00022679"/>
    </source>
</evidence>
<evidence type="ECO:0000256" key="1">
    <source>
        <dbReference type="ARBA" id="ARBA00000900"/>
    </source>
</evidence>
<keyword evidence="4" id="KW-0479">Metal-binding</keyword>
<dbReference type="Pfam" id="PF13920">
    <property type="entry name" value="zf-C3HC4_3"/>
    <property type="match status" value="1"/>
</dbReference>
<dbReference type="InterPro" id="IPR001841">
    <property type="entry name" value="Znf_RING"/>
</dbReference>
<dbReference type="InterPro" id="IPR045129">
    <property type="entry name" value="RNF123/RKP/RSPRY1"/>
</dbReference>
<organism evidence="12 13">
    <name type="scientific">Pomacea canaliculata</name>
    <name type="common">Golden apple snail</name>
    <dbReference type="NCBI Taxonomy" id="400727"/>
    <lineage>
        <taxon>Eukaryota</taxon>
        <taxon>Metazoa</taxon>
        <taxon>Spiralia</taxon>
        <taxon>Lophotrochozoa</taxon>
        <taxon>Mollusca</taxon>
        <taxon>Gastropoda</taxon>
        <taxon>Caenogastropoda</taxon>
        <taxon>Architaenioglossa</taxon>
        <taxon>Ampullarioidea</taxon>
        <taxon>Ampullariidae</taxon>
        <taxon>Pomacea</taxon>
    </lineage>
</organism>
<feature type="compositionally biased region" description="Low complexity" evidence="9">
    <location>
        <begin position="1"/>
        <end position="13"/>
    </location>
</feature>
<accession>A0A2T7NUJ8</accession>
<dbReference type="Pfam" id="PF00622">
    <property type="entry name" value="SPRY"/>
    <property type="match status" value="1"/>
</dbReference>
<keyword evidence="3" id="KW-0808">Transferase</keyword>
<dbReference type="InterPro" id="IPR001870">
    <property type="entry name" value="B30.2/SPRY"/>
</dbReference>
<dbReference type="OrthoDB" id="258495at2759"/>
<evidence type="ECO:0000256" key="7">
    <source>
        <dbReference type="ARBA" id="ARBA00022833"/>
    </source>
</evidence>
<keyword evidence="5 8" id="KW-0863">Zinc-finger</keyword>
<dbReference type="AlphaFoldDB" id="A0A2T7NUJ8"/>
<protein>
    <recommendedName>
        <fullName evidence="2">RING-type E3 ubiquitin transferase</fullName>
        <ecNumber evidence="2">2.3.2.27</ecNumber>
    </recommendedName>
</protein>
<dbReference type="CDD" id="cd16541">
    <property type="entry name" value="RING-HC_RNF123"/>
    <property type="match status" value="1"/>
</dbReference>
<dbReference type="PANTHER" id="PTHR13363:SF5">
    <property type="entry name" value="E3 UBIQUITIN-PROTEIN LIGASE RNF123"/>
    <property type="match status" value="1"/>
</dbReference>
<evidence type="ECO:0000256" key="9">
    <source>
        <dbReference type="SAM" id="MobiDB-lite"/>
    </source>
</evidence>
<dbReference type="InterPro" id="IPR043136">
    <property type="entry name" value="B30.2/SPRY_sf"/>
</dbReference>
<dbReference type="EC" id="2.3.2.27" evidence="2"/>
<dbReference type="Proteomes" id="UP000245119">
    <property type="component" value="Linkage Group LG9"/>
</dbReference>
<name>A0A2T7NUJ8_POMCA</name>
<dbReference type="SUPFAM" id="SSF57850">
    <property type="entry name" value="RING/U-box"/>
    <property type="match status" value="1"/>
</dbReference>
<dbReference type="PROSITE" id="PS50188">
    <property type="entry name" value="B302_SPRY"/>
    <property type="match status" value="1"/>
</dbReference>